<protein>
    <recommendedName>
        <fullName evidence="1">DUF5672 domain-containing protein</fullName>
    </recommendedName>
</protein>
<name>A0ABM8IDS4_9BACE</name>
<sequence>MKKLVNVLIPIYQNNLSSNDLTSLRQCYKINKKYDITIIKPEGLDLSAIHNEFPGIEEQEFAPSFFDGIEGYNRLMLSPDFYKRFLDYKYILIHQLDVFLFSDSLEEWCNKDYDYVGAPWILRPVYQRFPINLFCKLKGIYRDLRSLPNRQKIYFKVGNGGLSLRKTESFYHISLSDRETIEYYISMKNKAHCFNEDVYWALEAKKILPTFSTPDYKEALEFSFDKYPALCYKMNGNRLPYGCHSWTKKKMNPFWEPIINKSR</sequence>
<proteinExistence type="predicted"/>
<dbReference type="Proteomes" id="UP001496674">
    <property type="component" value="Chromosome"/>
</dbReference>
<dbReference type="RefSeq" id="WP_353331201.1">
    <property type="nucleotide sequence ID" value="NZ_AP028055.1"/>
</dbReference>
<accession>A0ABM8IDS4</accession>
<dbReference type="Pfam" id="PF18922">
    <property type="entry name" value="DUF5672"/>
    <property type="match status" value="1"/>
</dbReference>
<keyword evidence="3" id="KW-1185">Reference proteome</keyword>
<evidence type="ECO:0000313" key="3">
    <source>
        <dbReference type="Proteomes" id="UP001496674"/>
    </source>
</evidence>
<reference evidence="2 3" key="1">
    <citation type="submission" date="2023-04" db="EMBL/GenBank/DDBJ databases">
        <title>Draft genome sequence of acteroides sedimenti strain YN3PY1.</title>
        <authorList>
            <person name="Yoshida N."/>
        </authorList>
    </citation>
    <scope>NUCLEOTIDE SEQUENCE [LARGE SCALE GENOMIC DNA]</scope>
    <source>
        <strain evidence="2 3">YN3PY1</strain>
    </source>
</reference>
<dbReference type="EMBL" id="AP028055">
    <property type="protein sequence ID" value="BEH00127.1"/>
    <property type="molecule type" value="Genomic_DNA"/>
</dbReference>
<evidence type="ECO:0000259" key="1">
    <source>
        <dbReference type="Pfam" id="PF18922"/>
    </source>
</evidence>
<gene>
    <name evidence="2" type="ORF">BSYN_23910</name>
</gene>
<dbReference type="InterPro" id="IPR043729">
    <property type="entry name" value="DUF5672"/>
</dbReference>
<organism evidence="2 3">
    <name type="scientific">Bacteroides sedimenti</name>
    <dbReference type="NCBI Taxonomy" id="2136147"/>
    <lineage>
        <taxon>Bacteria</taxon>
        <taxon>Pseudomonadati</taxon>
        <taxon>Bacteroidota</taxon>
        <taxon>Bacteroidia</taxon>
        <taxon>Bacteroidales</taxon>
        <taxon>Bacteroidaceae</taxon>
        <taxon>Bacteroides</taxon>
    </lineage>
</organism>
<feature type="domain" description="DUF5672" evidence="1">
    <location>
        <begin position="57"/>
        <end position="244"/>
    </location>
</feature>
<evidence type="ECO:0000313" key="2">
    <source>
        <dbReference type="EMBL" id="BEH00127.1"/>
    </source>
</evidence>